<name>A0A2A4TAA5_9DELT</name>
<proteinExistence type="predicted"/>
<organism evidence="1 2">
    <name type="scientific">SAR324 cluster bacterium</name>
    <dbReference type="NCBI Taxonomy" id="2024889"/>
    <lineage>
        <taxon>Bacteria</taxon>
        <taxon>Deltaproteobacteria</taxon>
        <taxon>SAR324 cluster</taxon>
    </lineage>
</organism>
<reference evidence="2" key="1">
    <citation type="submission" date="2017-08" db="EMBL/GenBank/DDBJ databases">
        <title>A dynamic microbial community with high functional redundancy inhabits the cold, oxic subseafloor aquifer.</title>
        <authorList>
            <person name="Tully B.J."/>
            <person name="Wheat C.G."/>
            <person name="Glazer B.T."/>
            <person name="Huber J.A."/>
        </authorList>
    </citation>
    <scope>NUCLEOTIDE SEQUENCE [LARGE SCALE GENOMIC DNA]</scope>
</reference>
<accession>A0A2A4TAA5</accession>
<comment type="caution">
    <text evidence="1">The sequence shown here is derived from an EMBL/GenBank/DDBJ whole genome shotgun (WGS) entry which is preliminary data.</text>
</comment>
<dbReference type="AlphaFoldDB" id="A0A2A4TAA5"/>
<gene>
    <name evidence="1" type="ORF">COB67_03020</name>
</gene>
<protein>
    <submittedName>
        <fullName evidence="1">Uncharacterized protein</fullName>
    </submittedName>
</protein>
<evidence type="ECO:0000313" key="2">
    <source>
        <dbReference type="Proteomes" id="UP000218113"/>
    </source>
</evidence>
<dbReference type="EMBL" id="NVSR01000009">
    <property type="protein sequence ID" value="PCI29897.1"/>
    <property type="molecule type" value="Genomic_DNA"/>
</dbReference>
<sequence length="66" mass="7742">MDIDNLINDVNPQRVFPFLKKSTEEILSTFYPKESSQLRKQQVLPRQGMSRKLPLEKMNSTDLFSL</sequence>
<evidence type="ECO:0000313" key="1">
    <source>
        <dbReference type="EMBL" id="PCI29897.1"/>
    </source>
</evidence>
<dbReference type="Proteomes" id="UP000218113">
    <property type="component" value="Unassembled WGS sequence"/>
</dbReference>